<evidence type="ECO:0000313" key="2">
    <source>
        <dbReference type="Proteomes" id="UP000249661"/>
    </source>
</evidence>
<sequence>ILLPPLVGCLCLPGSLPPLPLSGRRTIEISRSRSSSSWSCSLLNFSAGGEEVINPACISGKLRRLKKHSSKTSLSLPLVLFSLFPVCFFFSFFFCSFSLFFFFL</sequence>
<name>A0ACD1HHB7_9EURO</name>
<proteinExistence type="predicted"/>
<gene>
    <name evidence="1" type="ORF">BO66DRAFT_418296</name>
</gene>
<evidence type="ECO:0000313" key="1">
    <source>
        <dbReference type="EMBL" id="RAH73239.1"/>
    </source>
</evidence>
<dbReference type="Proteomes" id="UP000249661">
    <property type="component" value="Unassembled WGS sequence"/>
</dbReference>
<reference evidence="1" key="1">
    <citation type="submission" date="2018-02" db="EMBL/GenBank/DDBJ databases">
        <title>The genomes of Aspergillus section Nigri reveals drivers in fungal speciation.</title>
        <authorList>
            <consortium name="DOE Joint Genome Institute"/>
            <person name="Vesth T.C."/>
            <person name="Nybo J."/>
            <person name="Theobald S."/>
            <person name="Brandl J."/>
            <person name="Frisvad J.C."/>
            <person name="Nielsen K.F."/>
            <person name="Lyhne E.K."/>
            <person name="Kogle M.E."/>
            <person name="Kuo A."/>
            <person name="Riley R."/>
            <person name="Clum A."/>
            <person name="Nolan M."/>
            <person name="Lipzen A."/>
            <person name="Salamov A."/>
            <person name="Henrissat B."/>
            <person name="Wiebenga A."/>
            <person name="De vries R.P."/>
            <person name="Grigoriev I.V."/>
            <person name="Mortensen U.H."/>
            <person name="Andersen M.R."/>
            <person name="Baker S.E."/>
        </authorList>
    </citation>
    <scope>NUCLEOTIDE SEQUENCE</scope>
    <source>
        <strain evidence="1">CBS 121060</strain>
    </source>
</reference>
<keyword evidence="2" id="KW-1185">Reference proteome</keyword>
<feature type="non-terminal residue" evidence="1">
    <location>
        <position position="1"/>
    </location>
</feature>
<protein>
    <submittedName>
        <fullName evidence="1">Uncharacterized protein</fullName>
    </submittedName>
</protein>
<dbReference type="EMBL" id="KZ824940">
    <property type="protein sequence ID" value="RAH73239.1"/>
    <property type="molecule type" value="Genomic_DNA"/>
</dbReference>
<organism evidence="1 2">
    <name type="scientific">Aspergillus aculeatinus CBS 121060</name>
    <dbReference type="NCBI Taxonomy" id="1448322"/>
    <lineage>
        <taxon>Eukaryota</taxon>
        <taxon>Fungi</taxon>
        <taxon>Dikarya</taxon>
        <taxon>Ascomycota</taxon>
        <taxon>Pezizomycotina</taxon>
        <taxon>Eurotiomycetes</taxon>
        <taxon>Eurotiomycetidae</taxon>
        <taxon>Eurotiales</taxon>
        <taxon>Aspergillaceae</taxon>
        <taxon>Aspergillus</taxon>
        <taxon>Aspergillus subgen. Circumdati</taxon>
    </lineage>
</organism>
<accession>A0ACD1HHB7</accession>